<gene>
    <name evidence="2" type="ORF">F0Q45_15065</name>
</gene>
<dbReference type="Pfam" id="PF14417">
    <property type="entry name" value="MEDS"/>
    <property type="match status" value="1"/>
</dbReference>
<proteinExistence type="predicted"/>
<dbReference type="InterPro" id="IPR036513">
    <property type="entry name" value="STAS_dom_sf"/>
</dbReference>
<dbReference type="OrthoDB" id="5179750at2"/>
<name>A0A5B1BNR6_MYCSI</name>
<sequence length="292" mass="31298">MTRKHGVVASAAGLIPFGHLGWGYADRADFYARAAEYIADGLAQNQRVDYVGDATREQLWAELAAMAGLCGRLNEGNIAVTPTMEFYAVAAGTDVVDPETALAARVVAVEQAIQDGYTGFRAVADCTAVARRPEQRDAFGRFEFLIDQKMAVLPVSALCAYDLSQLADGAAELLCLHPYVSCQGAPSFQLYAEPGADFALSGEIDASCGQMFADALGRILSQTAEKAVIIDARGLEFIGHRQLITLDRYAQAHARTVVLRAARRTITRLAGLLSLTNVRVEPPLQGFDADGP</sequence>
<feature type="domain" description="MEDS" evidence="1">
    <location>
        <begin position="19"/>
        <end position="178"/>
    </location>
</feature>
<dbReference type="AlphaFoldDB" id="A0A5B1BNR6"/>
<reference evidence="2 3" key="1">
    <citation type="submission" date="2019-09" db="EMBL/GenBank/DDBJ databases">
        <title>Report of infection by Mycobacterium simiae a patient suffering from pulmonary tuberculosis.</title>
        <authorList>
            <person name="Mohanty P.S."/>
            <person name="Bansal A.K."/>
            <person name="Singh H."/>
            <person name="Sharma S."/>
            <person name="Patil S.A."/>
            <person name="Upadhaya P."/>
            <person name="Singh P.K."/>
            <person name="Kumar D."/>
            <person name="Kumar S."/>
            <person name="Singh R.K."/>
            <person name="Chaudhary B."/>
        </authorList>
    </citation>
    <scope>NUCLEOTIDE SEQUENCE [LARGE SCALE GENOMIC DNA]</scope>
    <source>
        <strain evidence="2 3">JAL-560-SIM</strain>
    </source>
</reference>
<dbReference type="Gene3D" id="3.30.750.24">
    <property type="entry name" value="STAS domain"/>
    <property type="match status" value="1"/>
</dbReference>
<protein>
    <submittedName>
        <fullName evidence="2">Anti-anti-sigma factor</fullName>
    </submittedName>
</protein>
<dbReference type="Proteomes" id="UP000324701">
    <property type="component" value="Unassembled WGS sequence"/>
</dbReference>
<dbReference type="SUPFAM" id="SSF52091">
    <property type="entry name" value="SpoIIaa-like"/>
    <property type="match status" value="1"/>
</dbReference>
<dbReference type="InterPro" id="IPR025847">
    <property type="entry name" value="MEDS_domain"/>
</dbReference>
<keyword evidence="3" id="KW-1185">Reference proteome</keyword>
<evidence type="ECO:0000313" key="3">
    <source>
        <dbReference type="Proteomes" id="UP000324701"/>
    </source>
</evidence>
<dbReference type="RefSeq" id="WP_149654701.1">
    <property type="nucleotide sequence ID" value="NZ_VTZN01000090.1"/>
</dbReference>
<evidence type="ECO:0000259" key="1">
    <source>
        <dbReference type="Pfam" id="PF14417"/>
    </source>
</evidence>
<dbReference type="EMBL" id="VTZN01000090">
    <property type="protein sequence ID" value="KAA1249445.1"/>
    <property type="molecule type" value="Genomic_DNA"/>
</dbReference>
<comment type="caution">
    <text evidence="2">The sequence shown here is derived from an EMBL/GenBank/DDBJ whole genome shotgun (WGS) entry which is preliminary data.</text>
</comment>
<evidence type="ECO:0000313" key="2">
    <source>
        <dbReference type="EMBL" id="KAA1249445.1"/>
    </source>
</evidence>
<accession>A0A5B1BNR6</accession>
<organism evidence="2 3">
    <name type="scientific">Mycobacterium simiae</name>
    <name type="common">Mycobacterium habana</name>
    <dbReference type="NCBI Taxonomy" id="1784"/>
    <lineage>
        <taxon>Bacteria</taxon>
        <taxon>Bacillati</taxon>
        <taxon>Actinomycetota</taxon>
        <taxon>Actinomycetes</taxon>
        <taxon>Mycobacteriales</taxon>
        <taxon>Mycobacteriaceae</taxon>
        <taxon>Mycobacterium</taxon>
        <taxon>Mycobacterium simiae complex</taxon>
    </lineage>
</organism>